<dbReference type="SUPFAM" id="SSF81383">
    <property type="entry name" value="F-box domain"/>
    <property type="match status" value="1"/>
</dbReference>
<dbReference type="Gramene" id="PUZ44074">
    <property type="protein sequence ID" value="PUZ44074"/>
    <property type="gene ID" value="GQ55_8G060400"/>
</dbReference>
<sequence>MPRGSKAARNASPPGPGRGGDRISALPDAVLQHALGFLPVREAVRTCVLARRWRHLWRSLPCLRVVDVEVLGSVNELTRFVNRILLLRDPGSALDGCEFDLRGFEYVDPVSVDLWIRHALLLRARVLSLSVRWTPLYKRFDSQYLSTLHLNGVQLSHNALDCSSCPMLEDLEITLSDIYAREICSPFSKRLSIVNCKFCLDHVYSTRISAPSLIWLRLEYCSGAPPLLEGMASLESACIRFGCGVDDFRMEGCYADCCGECVFLYDYGIQIDGRVLLQGLSNASTLEFRASFGMFTLEKDLVCCPTFSNLKTFYLINWCLAGDLRALLGFLRCTPNLEKLSLQLCQKEKCVLKMEDSNPIGQSFSLEKLKIVEVKCEKIDERVQRTLKILSSIGTCLEGFNIQKI</sequence>
<dbReference type="CDD" id="cd22160">
    <property type="entry name" value="F-box_AtFBL13-like"/>
    <property type="match status" value="1"/>
</dbReference>
<dbReference type="InterPro" id="IPR032675">
    <property type="entry name" value="LRR_dom_sf"/>
</dbReference>
<evidence type="ECO:0000259" key="2">
    <source>
        <dbReference type="Pfam" id="PF00646"/>
    </source>
</evidence>
<dbReference type="EMBL" id="CM009756">
    <property type="protein sequence ID" value="PUZ44074.1"/>
    <property type="molecule type" value="Genomic_DNA"/>
</dbReference>
<dbReference type="AlphaFoldDB" id="A0A2T7CL59"/>
<dbReference type="PANTHER" id="PTHR34223">
    <property type="entry name" value="OS11G0201299 PROTEIN"/>
    <property type="match status" value="1"/>
</dbReference>
<evidence type="ECO:0000313" key="4">
    <source>
        <dbReference type="Proteomes" id="UP000244336"/>
    </source>
</evidence>
<protein>
    <recommendedName>
        <fullName evidence="2">F-box domain-containing protein</fullName>
    </recommendedName>
</protein>
<dbReference type="InterPro" id="IPR053781">
    <property type="entry name" value="F-box_AtFBL13-like"/>
</dbReference>
<dbReference type="Proteomes" id="UP000244336">
    <property type="component" value="Chromosome 8"/>
</dbReference>
<feature type="domain" description="F-box" evidence="2">
    <location>
        <begin position="23"/>
        <end position="62"/>
    </location>
</feature>
<keyword evidence="4" id="KW-1185">Reference proteome</keyword>
<dbReference type="InterPro" id="IPR053197">
    <property type="entry name" value="F-box_SCFL_complex_component"/>
</dbReference>
<name>A0A2T7CL59_9POAL</name>
<dbReference type="Gramene" id="PUZ44075">
    <property type="protein sequence ID" value="PUZ44075"/>
    <property type="gene ID" value="GQ55_8G060400"/>
</dbReference>
<proteinExistence type="predicted"/>
<accession>A0A2T7CL59</accession>
<dbReference type="InterPro" id="IPR001810">
    <property type="entry name" value="F-box_dom"/>
</dbReference>
<evidence type="ECO:0000313" key="3">
    <source>
        <dbReference type="EMBL" id="PUZ44074.1"/>
    </source>
</evidence>
<organism evidence="3 4">
    <name type="scientific">Panicum hallii var. hallii</name>
    <dbReference type="NCBI Taxonomy" id="1504633"/>
    <lineage>
        <taxon>Eukaryota</taxon>
        <taxon>Viridiplantae</taxon>
        <taxon>Streptophyta</taxon>
        <taxon>Embryophyta</taxon>
        <taxon>Tracheophyta</taxon>
        <taxon>Spermatophyta</taxon>
        <taxon>Magnoliopsida</taxon>
        <taxon>Liliopsida</taxon>
        <taxon>Poales</taxon>
        <taxon>Poaceae</taxon>
        <taxon>PACMAD clade</taxon>
        <taxon>Panicoideae</taxon>
        <taxon>Panicodae</taxon>
        <taxon>Paniceae</taxon>
        <taxon>Panicinae</taxon>
        <taxon>Panicum</taxon>
        <taxon>Panicum sect. Panicum</taxon>
    </lineage>
</organism>
<reference evidence="3 4" key="1">
    <citation type="submission" date="2018-04" db="EMBL/GenBank/DDBJ databases">
        <title>WGS assembly of Panicum hallii var. hallii HAL2.</title>
        <authorList>
            <person name="Lovell J."/>
            <person name="Jenkins J."/>
            <person name="Lowry D."/>
            <person name="Mamidi S."/>
            <person name="Sreedasyam A."/>
            <person name="Weng X."/>
            <person name="Barry K."/>
            <person name="Bonette J."/>
            <person name="Campitelli B."/>
            <person name="Daum C."/>
            <person name="Gordon S."/>
            <person name="Gould B."/>
            <person name="Lipzen A."/>
            <person name="MacQueen A."/>
            <person name="Palacio-Mejia J."/>
            <person name="Plott C."/>
            <person name="Shakirov E."/>
            <person name="Shu S."/>
            <person name="Yoshinaga Y."/>
            <person name="Zane M."/>
            <person name="Rokhsar D."/>
            <person name="Grimwood J."/>
            <person name="Schmutz J."/>
            <person name="Juenger T."/>
        </authorList>
    </citation>
    <scope>NUCLEOTIDE SEQUENCE [LARGE SCALE GENOMIC DNA]</scope>
    <source>
        <strain evidence="4">cv. HAL2</strain>
        <strain evidence="3">HAL2</strain>
    </source>
</reference>
<dbReference type="Pfam" id="PF00646">
    <property type="entry name" value="F-box"/>
    <property type="match status" value="1"/>
</dbReference>
<dbReference type="OrthoDB" id="612216at2759"/>
<gene>
    <name evidence="3" type="ORF">GQ55_8G060400</name>
</gene>
<evidence type="ECO:0000256" key="1">
    <source>
        <dbReference type="SAM" id="MobiDB-lite"/>
    </source>
</evidence>
<feature type="region of interest" description="Disordered" evidence="1">
    <location>
        <begin position="1"/>
        <end position="20"/>
    </location>
</feature>
<dbReference type="EMBL" id="CM009756">
    <property type="protein sequence ID" value="PUZ44075.1"/>
    <property type="molecule type" value="Genomic_DNA"/>
</dbReference>
<dbReference type="PANTHER" id="PTHR34223:SF51">
    <property type="entry name" value="OS06G0556300 PROTEIN"/>
    <property type="match status" value="1"/>
</dbReference>
<dbReference type="InterPro" id="IPR036047">
    <property type="entry name" value="F-box-like_dom_sf"/>
</dbReference>
<dbReference type="Gene3D" id="3.80.10.10">
    <property type="entry name" value="Ribonuclease Inhibitor"/>
    <property type="match status" value="1"/>
</dbReference>